<dbReference type="GeneID" id="5853835"/>
<comment type="caution">
    <text evidence="3">The sequence shown here is derived from an EMBL/GenBank/DDBJ whole genome shotgun (WGS) entry which is preliminary data.</text>
</comment>
<dbReference type="Gene3D" id="2.40.70.10">
    <property type="entry name" value="Acid Proteases"/>
    <property type="match status" value="2"/>
</dbReference>
<dbReference type="InterPro" id="IPR033121">
    <property type="entry name" value="PEPTIDASE_A1"/>
</dbReference>
<dbReference type="AlphaFoldDB" id="A8Q8M8"/>
<evidence type="ECO:0000256" key="1">
    <source>
        <dbReference type="ARBA" id="ARBA00007447"/>
    </source>
</evidence>
<dbReference type="OrthoDB" id="15189at2759"/>
<reference evidence="3 4" key="1">
    <citation type="journal article" date="2007" name="Proc. Natl. Acad. Sci. U.S.A.">
        <title>Dandruff-associated Malassezia genomes reveal convergent and divergent virulence traits shared with plant and human fungal pathogens.</title>
        <authorList>
            <person name="Xu J."/>
            <person name="Saunders C.W."/>
            <person name="Hu P."/>
            <person name="Grant R.A."/>
            <person name="Boekhout T."/>
            <person name="Kuramae E.E."/>
            <person name="Kronstad J.W."/>
            <person name="Deangelis Y.M."/>
            <person name="Reeder N.L."/>
            <person name="Johnstone K.R."/>
            <person name="Leland M."/>
            <person name="Fieno A.M."/>
            <person name="Begley W.M."/>
            <person name="Sun Y."/>
            <person name="Lacey M.P."/>
            <person name="Chaudhary T."/>
            <person name="Keough T."/>
            <person name="Chu L."/>
            <person name="Sears R."/>
            <person name="Yuan B."/>
            <person name="Dawson T.L.Jr."/>
        </authorList>
    </citation>
    <scope>NUCLEOTIDE SEQUENCE [LARGE SCALE GENOMIC DNA]</scope>
    <source>
        <strain evidence="4">ATCC MYA-4612 / CBS 7966</strain>
    </source>
</reference>
<evidence type="ECO:0000313" key="3">
    <source>
        <dbReference type="EMBL" id="EDP42313.1"/>
    </source>
</evidence>
<proteinExistence type="inferred from homology"/>
<dbReference type="SUPFAM" id="SSF50630">
    <property type="entry name" value="Acid proteases"/>
    <property type="match status" value="1"/>
</dbReference>
<keyword evidence="3" id="KW-0645">Protease</keyword>
<keyword evidence="4" id="KW-1185">Reference proteome</keyword>
<dbReference type="KEGG" id="mgl:MGL_3334"/>
<keyword evidence="3" id="KW-0378">Hydrolase</keyword>
<dbReference type="Proteomes" id="UP000008837">
    <property type="component" value="Unassembled WGS sequence"/>
</dbReference>
<dbReference type="GO" id="GO:0006508">
    <property type="term" value="P:proteolysis"/>
    <property type="evidence" value="ECO:0007669"/>
    <property type="project" value="UniProtKB-KW"/>
</dbReference>
<dbReference type="VEuPathDB" id="FungiDB:MGL_3334"/>
<dbReference type="CDD" id="cd05471">
    <property type="entry name" value="pepsin_like"/>
    <property type="match status" value="1"/>
</dbReference>
<accession>A8Q8M8</accession>
<sequence>MHKDWASFGNGRVYTDEVKLGNVKVKDVVVYHQRKSDNTGYGDHIHGILGVMPRDTSLASDHPTIVDAAMDQHSFKKNIWQVTFRDDGESSLNIGKIDKSEYEGELGWVSLDDGQDEWRLEIDINGYKAFGVLDTGGTHRMGASVDRVKALFDRLPIRLTEVGANDSHIEGWFDCDNLPDITFTVGGRQLKYPKRFMTEKRPGDDSKCKFQVWGADDMTEWNFGNSIFRMASVVFDMDNRRVGFAPQRKK</sequence>
<comment type="similarity">
    <text evidence="1">Belongs to the peptidase A1 family.</text>
</comment>
<evidence type="ECO:0000259" key="2">
    <source>
        <dbReference type="PROSITE" id="PS51767"/>
    </source>
</evidence>
<evidence type="ECO:0000313" key="4">
    <source>
        <dbReference type="Proteomes" id="UP000008837"/>
    </source>
</evidence>
<name>A8Q8M8_MALGO</name>
<dbReference type="InterPro" id="IPR034164">
    <property type="entry name" value="Pepsin-like_dom"/>
</dbReference>
<dbReference type="PANTHER" id="PTHR47966">
    <property type="entry name" value="BETA-SITE APP-CLEAVING ENZYME, ISOFORM A-RELATED"/>
    <property type="match status" value="1"/>
</dbReference>
<feature type="domain" description="Peptidase A1" evidence="2">
    <location>
        <begin position="1"/>
        <end position="245"/>
    </location>
</feature>
<organism evidence="3 4">
    <name type="scientific">Malassezia globosa (strain ATCC MYA-4612 / CBS 7966)</name>
    <name type="common">Dandruff-associated fungus</name>
    <dbReference type="NCBI Taxonomy" id="425265"/>
    <lineage>
        <taxon>Eukaryota</taxon>
        <taxon>Fungi</taxon>
        <taxon>Dikarya</taxon>
        <taxon>Basidiomycota</taxon>
        <taxon>Ustilaginomycotina</taxon>
        <taxon>Malasseziomycetes</taxon>
        <taxon>Malasseziales</taxon>
        <taxon>Malasseziaceae</taxon>
        <taxon>Malassezia</taxon>
    </lineage>
</organism>
<dbReference type="InterPro" id="IPR021109">
    <property type="entry name" value="Peptidase_aspartic_dom_sf"/>
</dbReference>
<dbReference type="InParanoid" id="A8Q8M8"/>
<dbReference type="GO" id="GO:0004190">
    <property type="term" value="F:aspartic-type endopeptidase activity"/>
    <property type="evidence" value="ECO:0007669"/>
    <property type="project" value="InterPro"/>
</dbReference>
<gene>
    <name evidence="3" type="ORF">MGL_3334</name>
</gene>
<dbReference type="Pfam" id="PF00026">
    <property type="entry name" value="Asp"/>
    <property type="match status" value="1"/>
</dbReference>
<dbReference type="RefSeq" id="XP_001729527.1">
    <property type="nucleotide sequence ID" value="XM_001729475.1"/>
</dbReference>
<dbReference type="PROSITE" id="PS51767">
    <property type="entry name" value="PEPTIDASE_A1"/>
    <property type="match status" value="1"/>
</dbReference>
<dbReference type="PANTHER" id="PTHR47966:SF51">
    <property type="entry name" value="BETA-SITE APP-CLEAVING ENZYME, ISOFORM A-RELATED"/>
    <property type="match status" value="1"/>
</dbReference>
<protein>
    <submittedName>
        <fullName evidence="3">Hypothetical aspartyl protease</fullName>
    </submittedName>
</protein>
<dbReference type="InterPro" id="IPR001461">
    <property type="entry name" value="Aspartic_peptidase_A1"/>
</dbReference>
<dbReference type="EMBL" id="AAYY01000012">
    <property type="protein sequence ID" value="EDP42313.1"/>
    <property type="molecule type" value="Genomic_DNA"/>
</dbReference>